<accession>A0A0B7BT32</accession>
<protein>
    <recommendedName>
        <fullName evidence="2">Endonuclease/exonuclease/phosphatase domain-containing protein</fullName>
    </recommendedName>
</protein>
<name>A0A0B7BT32_9EUPU</name>
<sequence>MLSKEAEKALIKWEAVSPRIITATFRTTKKKVFLNVTQCYAPTNDKEEKVKEEFYIKLQNTIGNQRNGNIKILMGDLNAKIGSDNIGYEEIMGKHGLGIMNENGELFTNFCAANQYVIGGSVFPHKRIHKATWVSPDHRTENQIDHICINKKFRSSLQDVRVLRGADVDSDHHLLISKIKLKLKRYITSHEHRHQYNVGYLRSQETKEQFTVTVSNKYEVLRQLEDEVSAEECWQQAKNIWNETCTEVLGKKERNHKAWITPETLKEIEERKKRKADLNNSKTRTAKAIAQEKYTEASKKVKKQIKLDKRQYVEDLAREAEVAAGKGNLRDLYNITRKLAGKYSPSNGLIKNSSGETITNVRDQMERWMEYFKELLNRPAPTNPPDIQPAEIDLDINCEKPSKEEISKAIKLLKDGKAAGPDGIPAEAVKANINTSTEILYKLFSRIWETEEIPANWREGYLVKLPKKGDLQKCENYRGIMLLSVPGKILSRVILERQRCHRYKAKR</sequence>
<dbReference type="SUPFAM" id="SSF56219">
    <property type="entry name" value="DNase I-like"/>
    <property type="match status" value="1"/>
</dbReference>
<dbReference type="CDD" id="cd09076">
    <property type="entry name" value="L1-EN"/>
    <property type="match status" value="1"/>
</dbReference>
<dbReference type="InterPro" id="IPR036691">
    <property type="entry name" value="Endo/exonu/phosph_ase_sf"/>
</dbReference>
<dbReference type="EMBL" id="HACG01049283">
    <property type="protein sequence ID" value="CEK96148.1"/>
    <property type="molecule type" value="Transcribed_RNA"/>
</dbReference>
<reference evidence="1" key="1">
    <citation type="submission" date="2014-12" db="EMBL/GenBank/DDBJ databases">
        <title>Insight into the proteome of Arion vulgaris.</title>
        <authorList>
            <person name="Aradska J."/>
            <person name="Bulat T."/>
            <person name="Smidak R."/>
            <person name="Sarate P."/>
            <person name="Gangsoo J."/>
            <person name="Sialana F."/>
            <person name="Bilban M."/>
            <person name="Lubec G."/>
        </authorList>
    </citation>
    <scope>NUCLEOTIDE SEQUENCE</scope>
    <source>
        <tissue evidence="1">Skin</tissue>
    </source>
</reference>
<evidence type="ECO:0000313" key="1">
    <source>
        <dbReference type="EMBL" id="CEK96148.1"/>
    </source>
</evidence>
<organism evidence="1">
    <name type="scientific">Arion vulgaris</name>
    <dbReference type="NCBI Taxonomy" id="1028688"/>
    <lineage>
        <taxon>Eukaryota</taxon>
        <taxon>Metazoa</taxon>
        <taxon>Spiralia</taxon>
        <taxon>Lophotrochozoa</taxon>
        <taxon>Mollusca</taxon>
        <taxon>Gastropoda</taxon>
        <taxon>Heterobranchia</taxon>
        <taxon>Euthyneura</taxon>
        <taxon>Panpulmonata</taxon>
        <taxon>Eupulmonata</taxon>
        <taxon>Stylommatophora</taxon>
        <taxon>Helicina</taxon>
        <taxon>Arionoidea</taxon>
        <taxon>Arionidae</taxon>
        <taxon>Arion</taxon>
    </lineage>
</organism>
<evidence type="ECO:0008006" key="2">
    <source>
        <dbReference type="Google" id="ProtNLM"/>
    </source>
</evidence>
<dbReference type="PANTHER" id="PTHR19446">
    <property type="entry name" value="REVERSE TRANSCRIPTASES"/>
    <property type="match status" value="1"/>
</dbReference>
<gene>
    <name evidence="1" type="primary">ORF210745</name>
</gene>
<dbReference type="AlphaFoldDB" id="A0A0B7BT32"/>
<proteinExistence type="predicted"/>
<dbReference type="Gene3D" id="3.60.10.10">
    <property type="entry name" value="Endonuclease/exonuclease/phosphatase"/>
    <property type="match status" value="1"/>
</dbReference>